<dbReference type="Pfam" id="PF01751">
    <property type="entry name" value="Toprim"/>
    <property type="match status" value="1"/>
</dbReference>
<keyword evidence="5" id="KW-0238">DNA-binding</keyword>
<dbReference type="InterPro" id="IPR003601">
    <property type="entry name" value="Topo_IA_2"/>
</dbReference>
<feature type="domain" description="Topo IA-type catalytic" evidence="13">
    <location>
        <begin position="125"/>
        <end position="547"/>
    </location>
</feature>
<dbReference type="RefSeq" id="WP_149309925.1">
    <property type="nucleotide sequence ID" value="NZ_SRSD01000014.1"/>
</dbReference>
<dbReference type="InterPro" id="IPR013826">
    <property type="entry name" value="Topo_IA_cen_sub3"/>
</dbReference>
<dbReference type="PROSITE" id="PS52039">
    <property type="entry name" value="TOPO_IA_2"/>
    <property type="match status" value="1"/>
</dbReference>
<dbReference type="GO" id="GO:0003677">
    <property type="term" value="F:DNA binding"/>
    <property type="evidence" value="ECO:0007669"/>
    <property type="project" value="UniProtKB-KW"/>
</dbReference>
<evidence type="ECO:0000256" key="6">
    <source>
        <dbReference type="ARBA" id="ARBA00023235"/>
    </source>
</evidence>
<dbReference type="SUPFAM" id="SSF56712">
    <property type="entry name" value="Prokaryotic type I DNA topoisomerase"/>
    <property type="match status" value="1"/>
</dbReference>
<dbReference type="GO" id="GO:0006265">
    <property type="term" value="P:DNA topological change"/>
    <property type="evidence" value="ECO:0007669"/>
    <property type="project" value="InterPro"/>
</dbReference>
<dbReference type="InterPro" id="IPR013825">
    <property type="entry name" value="Topo_IA_cen_sub2"/>
</dbReference>
<evidence type="ECO:0000256" key="1">
    <source>
        <dbReference type="ARBA" id="ARBA00000213"/>
    </source>
</evidence>
<dbReference type="PANTHER" id="PTHR42785">
    <property type="entry name" value="DNA TOPOISOMERASE, TYPE IA, CORE"/>
    <property type="match status" value="1"/>
</dbReference>
<evidence type="ECO:0000256" key="2">
    <source>
        <dbReference type="ARBA" id="ARBA00009446"/>
    </source>
</evidence>
<dbReference type="InterPro" id="IPR000380">
    <property type="entry name" value="Topo_IA"/>
</dbReference>
<evidence type="ECO:0000313" key="15">
    <source>
        <dbReference type="Proteomes" id="UP000324298"/>
    </source>
</evidence>
<feature type="region of interest" description="Disordered" evidence="11">
    <location>
        <begin position="410"/>
        <end position="446"/>
    </location>
</feature>
<comment type="caution">
    <text evidence="14">The sequence shown here is derived from an EMBL/GenBank/DDBJ whole genome shotgun (WGS) entry which is preliminary data.</text>
</comment>
<dbReference type="EC" id="5.6.2.1" evidence="3"/>
<evidence type="ECO:0000256" key="4">
    <source>
        <dbReference type="ARBA" id="ARBA00023029"/>
    </source>
</evidence>
<evidence type="ECO:0000256" key="10">
    <source>
        <dbReference type="ARBA" id="ARBA00032877"/>
    </source>
</evidence>
<dbReference type="SMART" id="SM00493">
    <property type="entry name" value="TOPRIM"/>
    <property type="match status" value="1"/>
</dbReference>
<organism evidence="14 15">
    <name type="scientific">Oryzomonas rubra</name>
    <dbReference type="NCBI Taxonomy" id="2509454"/>
    <lineage>
        <taxon>Bacteria</taxon>
        <taxon>Pseudomonadati</taxon>
        <taxon>Thermodesulfobacteriota</taxon>
        <taxon>Desulfuromonadia</taxon>
        <taxon>Geobacterales</taxon>
        <taxon>Geobacteraceae</taxon>
        <taxon>Oryzomonas</taxon>
    </lineage>
</organism>
<name>A0A5A9X4B0_9BACT</name>
<reference evidence="14 15" key="1">
    <citation type="submission" date="2019-04" db="EMBL/GenBank/DDBJ databases">
        <title>Geobacter ruber sp. nov., ferric-reducing bacteria isolated from paddy soil.</title>
        <authorList>
            <person name="Xu Z."/>
            <person name="Masuda Y."/>
            <person name="Itoh H."/>
            <person name="Senoo K."/>
        </authorList>
    </citation>
    <scope>NUCLEOTIDE SEQUENCE [LARGE SCALE GENOMIC DNA]</scope>
    <source>
        <strain evidence="14 15">Red88</strain>
    </source>
</reference>
<evidence type="ECO:0000256" key="7">
    <source>
        <dbReference type="ARBA" id="ARBA00030003"/>
    </source>
</evidence>
<evidence type="ECO:0000259" key="13">
    <source>
        <dbReference type="PROSITE" id="PS52039"/>
    </source>
</evidence>
<dbReference type="PANTHER" id="PTHR42785:SF1">
    <property type="entry name" value="DNA TOPOISOMERASE"/>
    <property type="match status" value="1"/>
</dbReference>
<gene>
    <name evidence="14" type="primary">topA</name>
    <name evidence="14" type="ORF">ET418_17715</name>
</gene>
<evidence type="ECO:0000256" key="3">
    <source>
        <dbReference type="ARBA" id="ARBA00012891"/>
    </source>
</evidence>
<comment type="similarity">
    <text evidence="2">Belongs to the type IA topoisomerase family.</text>
</comment>
<feature type="compositionally biased region" description="Basic and acidic residues" evidence="11">
    <location>
        <begin position="430"/>
        <end position="443"/>
    </location>
</feature>
<dbReference type="CDD" id="cd00186">
    <property type="entry name" value="TOP1Ac"/>
    <property type="match status" value="1"/>
</dbReference>
<feature type="region of interest" description="Disordered" evidence="11">
    <location>
        <begin position="601"/>
        <end position="625"/>
    </location>
</feature>
<keyword evidence="6 14" id="KW-0413">Isomerase</keyword>
<dbReference type="PRINTS" id="PR00417">
    <property type="entry name" value="PRTPISMRASEI"/>
</dbReference>
<evidence type="ECO:0000256" key="8">
    <source>
        <dbReference type="ARBA" id="ARBA00031985"/>
    </source>
</evidence>
<evidence type="ECO:0000256" key="11">
    <source>
        <dbReference type="SAM" id="MobiDB-lite"/>
    </source>
</evidence>
<keyword evidence="4" id="KW-0799">Topoisomerase</keyword>
<dbReference type="SMART" id="SM00437">
    <property type="entry name" value="TOP1Ac"/>
    <property type="match status" value="1"/>
</dbReference>
<dbReference type="InterPro" id="IPR023405">
    <property type="entry name" value="Topo_IA_core_domain"/>
</dbReference>
<sequence>MLLVIESPNKIKKIKSYINAQILATVGHFKDLPTDAMGVDLDTYAPTFILDKGKADRIRQIKTAAKGQDVYIATDPDREGYAIGTHVFDEVRKIATSIHRLEIHEITQKGIDEAMKKSIPWENTNSGLYDAFLGRRVGDRVVGYILSPIASNALKGRFSVGRVQAPAVRLCVEREREIRTFNPEPFYVVSITLQKDEVAFGAKHRGGNLTDKAKAEAILLAVTAARTADILKVETKETRQNPKAPFTTVDMQAAASSQLKISPEIAMRLAQQLFEAGLISYHRTDSVRIADEFIADIRNHVGRSLGPSYLPKAPNSYKSKNSQAEAHEAIRPTHMHPTGDIHGVVSKEGLGVDHERLYTLIYRRTVASQMAAAVYDSTTVEIGCAGEPFRATGRVMKFDGFLKVYSEVREGDKDDEDDNQKLPPLVTGETVEKTGQKLDEKQTKPPGRYSEATLVKALEKHGIGRPSTYASIMGTIKARNYIVIKKGKIHATDVAERLFDFLAKDHPWIIDLELTKKMESYLDKVEGGDASWVTFVKGVHSKMKFTRPPQRAAAGPGGVYPPSPAQLKFGTDLAKKHDREIPKEALESSRAMSAFIDGLLGKSTPGDAGTVKVPAKKKTRGSSGK</sequence>
<dbReference type="SMART" id="SM00436">
    <property type="entry name" value="TOP1Bc"/>
    <property type="match status" value="1"/>
</dbReference>
<evidence type="ECO:0000313" key="14">
    <source>
        <dbReference type="EMBL" id="KAA0887982.1"/>
    </source>
</evidence>
<dbReference type="OrthoDB" id="9804262at2"/>
<dbReference type="Pfam" id="PF01131">
    <property type="entry name" value="Topoisom_bac"/>
    <property type="match status" value="1"/>
</dbReference>
<dbReference type="InterPro" id="IPR013497">
    <property type="entry name" value="Topo_IA_cen"/>
</dbReference>
<dbReference type="Gene3D" id="1.10.460.10">
    <property type="entry name" value="Topoisomerase I, domain 2"/>
    <property type="match status" value="1"/>
</dbReference>
<dbReference type="InterPro" id="IPR006171">
    <property type="entry name" value="TOPRIM_dom"/>
</dbReference>
<dbReference type="InterPro" id="IPR005733">
    <property type="entry name" value="TopoI_bac-type"/>
</dbReference>
<dbReference type="Gene3D" id="2.70.20.10">
    <property type="entry name" value="Topoisomerase I, domain 3"/>
    <property type="match status" value="1"/>
</dbReference>
<evidence type="ECO:0000259" key="12">
    <source>
        <dbReference type="PROSITE" id="PS50880"/>
    </source>
</evidence>
<keyword evidence="15" id="KW-1185">Reference proteome</keyword>
<dbReference type="InterPro" id="IPR003602">
    <property type="entry name" value="Topo_IA_DNA-bd_dom"/>
</dbReference>
<feature type="compositionally biased region" description="Basic residues" evidence="11">
    <location>
        <begin position="614"/>
        <end position="625"/>
    </location>
</feature>
<dbReference type="AlphaFoldDB" id="A0A5A9X4B0"/>
<feature type="domain" description="Toprim" evidence="12">
    <location>
        <begin position="1"/>
        <end position="106"/>
    </location>
</feature>
<dbReference type="Proteomes" id="UP000324298">
    <property type="component" value="Unassembled WGS sequence"/>
</dbReference>
<dbReference type="Gene3D" id="3.40.50.140">
    <property type="match status" value="1"/>
</dbReference>
<comment type="catalytic activity">
    <reaction evidence="1">
        <text>ATP-independent breakage of single-stranded DNA, followed by passage and rejoining.</text>
        <dbReference type="EC" id="5.6.2.1"/>
    </reaction>
</comment>
<dbReference type="Gene3D" id="1.10.290.10">
    <property type="entry name" value="Topoisomerase I, domain 4"/>
    <property type="match status" value="1"/>
</dbReference>
<dbReference type="EMBL" id="SRSD01000014">
    <property type="protein sequence ID" value="KAA0887982.1"/>
    <property type="molecule type" value="Genomic_DNA"/>
</dbReference>
<dbReference type="NCBIfam" id="TIGR01051">
    <property type="entry name" value="topA_bact"/>
    <property type="match status" value="1"/>
</dbReference>
<dbReference type="GO" id="GO:0003917">
    <property type="term" value="F:DNA topoisomerase type I (single strand cut, ATP-independent) activity"/>
    <property type="evidence" value="ECO:0007669"/>
    <property type="project" value="UniProtKB-EC"/>
</dbReference>
<dbReference type="PROSITE" id="PS50880">
    <property type="entry name" value="TOPRIM"/>
    <property type="match status" value="1"/>
</dbReference>
<protein>
    <recommendedName>
        <fullName evidence="3">DNA topoisomerase</fullName>
        <ecNumber evidence="3">5.6.2.1</ecNumber>
    </recommendedName>
    <alternativeName>
        <fullName evidence="10">Omega-protein</fullName>
    </alternativeName>
    <alternativeName>
        <fullName evidence="9">Relaxing enzyme</fullName>
    </alternativeName>
    <alternativeName>
        <fullName evidence="7">Swivelase</fullName>
    </alternativeName>
    <alternativeName>
        <fullName evidence="8">Untwisting enzyme</fullName>
    </alternativeName>
</protein>
<accession>A0A5A9X4B0</accession>
<proteinExistence type="inferred from homology"/>
<evidence type="ECO:0000256" key="5">
    <source>
        <dbReference type="ARBA" id="ARBA00023125"/>
    </source>
</evidence>
<dbReference type="InterPro" id="IPR013824">
    <property type="entry name" value="Topo_IA_cen_sub1"/>
</dbReference>
<evidence type="ECO:0000256" key="9">
    <source>
        <dbReference type="ARBA" id="ARBA00032235"/>
    </source>
</evidence>